<dbReference type="GeneID" id="73340460"/>
<dbReference type="KEGG" id="clup:CLUP02_06451"/>
<evidence type="ECO:0000313" key="3">
    <source>
        <dbReference type="Proteomes" id="UP000830671"/>
    </source>
</evidence>
<dbReference type="EMBL" id="CP019475">
    <property type="protein sequence ID" value="UQC80965.1"/>
    <property type="molecule type" value="Genomic_DNA"/>
</dbReference>
<dbReference type="RefSeq" id="XP_049142593.1">
    <property type="nucleotide sequence ID" value="XM_049285450.1"/>
</dbReference>
<evidence type="ECO:0000256" key="1">
    <source>
        <dbReference type="SAM" id="SignalP"/>
    </source>
</evidence>
<feature type="signal peptide" evidence="1">
    <location>
        <begin position="1"/>
        <end position="27"/>
    </location>
</feature>
<dbReference type="AlphaFoldDB" id="A0A9Q8SQ15"/>
<sequence>MPYPLGTFGLLKGLELLLSCPQAVTLAADCLGQFKSETFNVPQAPSRSGVRSNCGVGGGMVHGQHSSTPTAYSTTGSAYTRVPEFESQQRCSPQFSIWGANSFGFFQDLIIHSMAIPNFDYVLATHSLFHQHRTLSFSSSSPTASQGIMYRSSMTGSWMFCPEDALEAEAGQKLFRSFKSCPM</sequence>
<protein>
    <submittedName>
        <fullName evidence="2">Uncharacterized protein</fullName>
    </submittedName>
</protein>
<name>A0A9Q8SQ15_9PEZI</name>
<evidence type="ECO:0000313" key="2">
    <source>
        <dbReference type="EMBL" id="UQC80965.1"/>
    </source>
</evidence>
<dbReference type="Proteomes" id="UP000830671">
    <property type="component" value="Chromosome 3"/>
</dbReference>
<gene>
    <name evidence="2" type="ORF">CLUP02_06451</name>
</gene>
<accession>A0A9Q8SQ15</accession>
<feature type="chain" id="PRO_5040321554" evidence="1">
    <location>
        <begin position="28"/>
        <end position="183"/>
    </location>
</feature>
<keyword evidence="1" id="KW-0732">Signal</keyword>
<reference evidence="2" key="1">
    <citation type="journal article" date="2021" name="Mol. Plant Microbe Interact.">
        <title>Complete Genome Sequence of the Plant-Pathogenic Fungus Colletotrichum lupini.</title>
        <authorList>
            <person name="Baroncelli R."/>
            <person name="Pensec F."/>
            <person name="Da Lio D."/>
            <person name="Boufleur T."/>
            <person name="Vicente I."/>
            <person name="Sarrocco S."/>
            <person name="Picot A."/>
            <person name="Baraldi E."/>
            <person name="Sukno S."/>
            <person name="Thon M."/>
            <person name="Le Floch G."/>
        </authorList>
    </citation>
    <scope>NUCLEOTIDE SEQUENCE</scope>
    <source>
        <strain evidence="2">IMI 504893</strain>
    </source>
</reference>
<keyword evidence="3" id="KW-1185">Reference proteome</keyword>
<proteinExistence type="predicted"/>
<organism evidence="2 3">
    <name type="scientific">Colletotrichum lupini</name>
    <dbReference type="NCBI Taxonomy" id="145971"/>
    <lineage>
        <taxon>Eukaryota</taxon>
        <taxon>Fungi</taxon>
        <taxon>Dikarya</taxon>
        <taxon>Ascomycota</taxon>
        <taxon>Pezizomycotina</taxon>
        <taxon>Sordariomycetes</taxon>
        <taxon>Hypocreomycetidae</taxon>
        <taxon>Glomerellales</taxon>
        <taxon>Glomerellaceae</taxon>
        <taxon>Colletotrichum</taxon>
        <taxon>Colletotrichum acutatum species complex</taxon>
    </lineage>
</organism>